<dbReference type="InterPro" id="IPR016024">
    <property type="entry name" value="ARM-type_fold"/>
</dbReference>
<dbReference type="SMART" id="SM00185">
    <property type="entry name" value="ARM"/>
    <property type="match status" value="2"/>
</dbReference>
<evidence type="ECO:0000256" key="10">
    <source>
        <dbReference type="PROSITE-ProRule" id="PRU00259"/>
    </source>
</evidence>
<evidence type="ECO:0000256" key="9">
    <source>
        <dbReference type="ARBA" id="ARBA00048679"/>
    </source>
</evidence>
<evidence type="ECO:0000256" key="5">
    <source>
        <dbReference type="ARBA" id="ARBA00022741"/>
    </source>
</evidence>
<comment type="caution">
    <text evidence="11">The sequence shown here is derived from an EMBL/GenBank/DDBJ whole genome shotgun (WGS) entry which is preliminary data.</text>
</comment>
<evidence type="ECO:0000256" key="1">
    <source>
        <dbReference type="ARBA" id="ARBA00012513"/>
    </source>
</evidence>
<keyword evidence="4" id="KW-0677">Repeat</keyword>
<keyword evidence="2 11" id="KW-0723">Serine/threonine-protein kinase</keyword>
<comment type="catalytic activity">
    <reaction evidence="8">
        <text>L-threonyl-[protein] + ATP = O-phospho-L-threonyl-[protein] + ADP + H(+)</text>
        <dbReference type="Rhea" id="RHEA:46608"/>
        <dbReference type="Rhea" id="RHEA-COMP:11060"/>
        <dbReference type="Rhea" id="RHEA-COMP:11605"/>
        <dbReference type="ChEBI" id="CHEBI:15378"/>
        <dbReference type="ChEBI" id="CHEBI:30013"/>
        <dbReference type="ChEBI" id="CHEBI:30616"/>
        <dbReference type="ChEBI" id="CHEBI:61977"/>
        <dbReference type="ChEBI" id="CHEBI:456216"/>
        <dbReference type="EC" id="2.7.11.1"/>
    </reaction>
</comment>
<keyword evidence="6 11" id="KW-0418">Kinase</keyword>
<dbReference type="EMBL" id="BRXU01000019">
    <property type="protein sequence ID" value="GLC57451.1"/>
    <property type="molecule type" value="Genomic_DNA"/>
</dbReference>
<dbReference type="PANTHER" id="PTHR22983:SF6">
    <property type="entry name" value="SERINE_THREONINE-PROTEIN KINASE 36"/>
    <property type="match status" value="1"/>
</dbReference>
<dbReference type="GO" id="GO:0004674">
    <property type="term" value="F:protein serine/threonine kinase activity"/>
    <property type="evidence" value="ECO:0007669"/>
    <property type="project" value="UniProtKB-KW"/>
</dbReference>
<evidence type="ECO:0000256" key="4">
    <source>
        <dbReference type="ARBA" id="ARBA00022737"/>
    </source>
</evidence>
<sequence>MCEVALRAGAPEILVELRSGPRACLALLALTAALEGVYYDKTTVVATRLISGLHGKADTAAAAAAAAQRHLLVAGPQTDMAIRRLADGLGLMKLSIGGDLMLGYVVAGTIAAFLRFYTRPDGPASSSRPPPPELLRPARLTSLAQLLSYHPDQSSLLWTLPTVSYSSSALAVVEGTPIRTGLLDGAVSLASQLLGYGYGTSSGNAAQGSRERSQAWAAMRGLQGLRGLGEAALEVMAATSTADRGNPPGALSELSPRGVLALMEIALRVSSPEAQGPKIVQDLPHLPIFLMRVLGGSHRAALSRWPEAAGGGQEGAKRVALAAAELLGRPLLGTTPESEHMQPAVISYLMLLKKEQCSENLGADLSQPLSLASRLLLSTLPSCVNGFIAGGGLEPGVVSRYLAPSSPPSVLGDALLLLSQVARLHREAPRHGRANAPNTYPLLARANMYGDLHRLLSHPDATVRHCVCNLLGNMCRHSTAFYEPLQQQGLLPPLVKCLADPDTTVRKFAAFAIGNAAFHSNQLYGALQTAICPLVGLLGDQAQEAKTRANAAGALGNLARHSPSLSAQLIRAGALRALMEAAIGTGLPGSQPALSSSSGSGVGVPVATDATGPIGDIDSSGANATATVSLFSLGNMCTHWVWRESLMRLGVQDVVRRLSRSSDPHVQRYLQRLVKQLRRPATGRPHVGAAPGEGAGA</sequence>
<reference evidence="11 12" key="1">
    <citation type="journal article" date="2023" name="Commun. Biol.">
        <title>Reorganization of the ancestral sex-determining regions during the evolution of trioecy in Pleodorina starrii.</title>
        <authorList>
            <person name="Takahashi K."/>
            <person name="Suzuki S."/>
            <person name="Kawai-Toyooka H."/>
            <person name="Yamamoto K."/>
            <person name="Hamaji T."/>
            <person name="Ootsuki R."/>
            <person name="Yamaguchi H."/>
            <person name="Kawachi M."/>
            <person name="Higashiyama T."/>
            <person name="Nozaki H."/>
        </authorList>
    </citation>
    <scope>NUCLEOTIDE SEQUENCE [LARGE SCALE GENOMIC DNA]</scope>
    <source>
        <strain evidence="11 12">NIES-4479</strain>
    </source>
</reference>
<dbReference type="GO" id="GO:0005737">
    <property type="term" value="C:cytoplasm"/>
    <property type="evidence" value="ECO:0007669"/>
    <property type="project" value="UniProtKB-ARBA"/>
</dbReference>
<dbReference type="Gene3D" id="1.25.10.10">
    <property type="entry name" value="Leucine-rich Repeat Variant"/>
    <property type="match status" value="1"/>
</dbReference>
<evidence type="ECO:0000313" key="11">
    <source>
        <dbReference type="EMBL" id="GLC57451.1"/>
    </source>
</evidence>
<gene>
    <name evidence="11" type="primary">PLEST011219</name>
    <name evidence="11" type="ORF">PLESTB_001228600</name>
</gene>
<dbReference type="Pfam" id="PF02985">
    <property type="entry name" value="HEAT"/>
    <property type="match status" value="1"/>
</dbReference>
<dbReference type="PROSITE" id="PS50176">
    <property type="entry name" value="ARM_REPEAT"/>
    <property type="match status" value="1"/>
</dbReference>
<evidence type="ECO:0000256" key="6">
    <source>
        <dbReference type="ARBA" id="ARBA00022777"/>
    </source>
</evidence>
<evidence type="ECO:0000256" key="2">
    <source>
        <dbReference type="ARBA" id="ARBA00022527"/>
    </source>
</evidence>
<name>A0A9W6F6E7_9CHLO</name>
<evidence type="ECO:0000256" key="8">
    <source>
        <dbReference type="ARBA" id="ARBA00047899"/>
    </source>
</evidence>
<dbReference type="EC" id="2.7.11.1" evidence="1"/>
<keyword evidence="3" id="KW-0808">Transferase</keyword>
<proteinExistence type="predicted"/>
<keyword evidence="5" id="KW-0547">Nucleotide-binding</keyword>
<protein>
    <recommendedName>
        <fullName evidence="1">non-specific serine/threonine protein kinase</fullName>
        <ecNumber evidence="1">2.7.11.1</ecNumber>
    </recommendedName>
</protein>
<dbReference type="InterPro" id="IPR000225">
    <property type="entry name" value="Armadillo"/>
</dbReference>
<dbReference type="GO" id="GO:0005524">
    <property type="term" value="F:ATP binding"/>
    <property type="evidence" value="ECO:0007669"/>
    <property type="project" value="UniProtKB-KW"/>
</dbReference>
<evidence type="ECO:0000313" key="12">
    <source>
        <dbReference type="Proteomes" id="UP001165080"/>
    </source>
</evidence>
<keyword evidence="7" id="KW-0067">ATP-binding</keyword>
<evidence type="ECO:0000256" key="7">
    <source>
        <dbReference type="ARBA" id="ARBA00022840"/>
    </source>
</evidence>
<dbReference type="InterPro" id="IPR000357">
    <property type="entry name" value="HEAT"/>
</dbReference>
<comment type="catalytic activity">
    <reaction evidence="9">
        <text>L-seryl-[protein] + ATP = O-phospho-L-seryl-[protein] + ADP + H(+)</text>
        <dbReference type="Rhea" id="RHEA:17989"/>
        <dbReference type="Rhea" id="RHEA-COMP:9863"/>
        <dbReference type="Rhea" id="RHEA-COMP:11604"/>
        <dbReference type="ChEBI" id="CHEBI:15378"/>
        <dbReference type="ChEBI" id="CHEBI:29999"/>
        <dbReference type="ChEBI" id="CHEBI:30616"/>
        <dbReference type="ChEBI" id="CHEBI:83421"/>
        <dbReference type="ChEBI" id="CHEBI:456216"/>
        <dbReference type="EC" id="2.7.11.1"/>
    </reaction>
</comment>
<dbReference type="InterPro" id="IPR011989">
    <property type="entry name" value="ARM-like"/>
</dbReference>
<dbReference type="PANTHER" id="PTHR22983">
    <property type="entry name" value="PROTEIN KINASE RELATED"/>
    <property type="match status" value="1"/>
</dbReference>
<dbReference type="Proteomes" id="UP001165080">
    <property type="component" value="Unassembled WGS sequence"/>
</dbReference>
<evidence type="ECO:0000256" key="3">
    <source>
        <dbReference type="ARBA" id="ARBA00022679"/>
    </source>
</evidence>
<dbReference type="SUPFAM" id="SSF48371">
    <property type="entry name" value="ARM repeat"/>
    <property type="match status" value="1"/>
</dbReference>
<keyword evidence="12" id="KW-1185">Reference proteome</keyword>
<accession>A0A9W6F6E7</accession>
<feature type="repeat" description="ARM" evidence="10">
    <location>
        <begin position="529"/>
        <end position="573"/>
    </location>
</feature>
<organism evidence="11 12">
    <name type="scientific">Pleodorina starrii</name>
    <dbReference type="NCBI Taxonomy" id="330485"/>
    <lineage>
        <taxon>Eukaryota</taxon>
        <taxon>Viridiplantae</taxon>
        <taxon>Chlorophyta</taxon>
        <taxon>core chlorophytes</taxon>
        <taxon>Chlorophyceae</taxon>
        <taxon>CS clade</taxon>
        <taxon>Chlamydomonadales</taxon>
        <taxon>Volvocaceae</taxon>
        <taxon>Pleodorina</taxon>
    </lineage>
</organism>
<dbReference type="AlphaFoldDB" id="A0A9W6F6E7"/>